<dbReference type="Gene3D" id="1.10.10.10">
    <property type="entry name" value="Winged helix-like DNA-binding domain superfamily/Winged helix DNA-binding domain"/>
    <property type="match status" value="1"/>
</dbReference>
<dbReference type="InterPro" id="IPR036388">
    <property type="entry name" value="WH-like_DNA-bd_sf"/>
</dbReference>
<dbReference type="InterPro" id="IPR036390">
    <property type="entry name" value="WH_DNA-bd_sf"/>
</dbReference>
<keyword evidence="2" id="KW-0238">DNA-binding</keyword>
<dbReference type="InterPro" id="IPR008920">
    <property type="entry name" value="TF_FadR/GntR_C"/>
</dbReference>
<evidence type="ECO:0000313" key="6">
    <source>
        <dbReference type="Proteomes" id="UP000681155"/>
    </source>
</evidence>
<evidence type="ECO:0000256" key="3">
    <source>
        <dbReference type="ARBA" id="ARBA00023163"/>
    </source>
</evidence>
<dbReference type="SMART" id="SM00895">
    <property type="entry name" value="FCD"/>
    <property type="match status" value="1"/>
</dbReference>
<keyword evidence="6" id="KW-1185">Reference proteome</keyword>
<evidence type="ECO:0000313" key="5">
    <source>
        <dbReference type="EMBL" id="QVW26735.1"/>
    </source>
</evidence>
<keyword evidence="3" id="KW-0804">Transcription</keyword>
<evidence type="ECO:0000259" key="4">
    <source>
        <dbReference type="PROSITE" id="PS50949"/>
    </source>
</evidence>
<reference evidence="5 6" key="1">
    <citation type="submission" date="2021-05" db="EMBL/GenBank/DDBJ databases">
        <title>Complete genome of the cytokinin-producing biocontrol strain Pseudomonas fluorescens G20-18.</title>
        <authorList>
            <person name="Nielsen T.K."/>
            <person name="Mekureyaw M.F."/>
            <person name="Hansen L.H."/>
            <person name="Nicolaisen M.H."/>
            <person name="Roitsch T.G."/>
            <person name="Hennessy R.C."/>
        </authorList>
    </citation>
    <scope>NUCLEOTIDE SEQUENCE [LARGE SCALE GENOMIC DNA]</scope>
    <source>
        <strain evidence="5 6">G20-18</strain>
    </source>
</reference>
<dbReference type="SMART" id="SM00345">
    <property type="entry name" value="HTH_GNTR"/>
    <property type="match status" value="1"/>
</dbReference>
<dbReference type="Proteomes" id="UP000681155">
    <property type="component" value="Chromosome"/>
</dbReference>
<protein>
    <submittedName>
        <fullName evidence="5">GntR family transcriptional regulator</fullName>
    </submittedName>
</protein>
<dbReference type="Gene3D" id="1.20.120.530">
    <property type="entry name" value="GntR ligand-binding domain-like"/>
    <property type="match status" value="1"/>
</dbReference>
<dbReference type="PANTHER" id="PTHR43537">
    <property type="entry name" value="TRANSCRIPTIONAL REGULATOR, GNTR FAMILY"/>
    <property type="match status" value="1"/>
</dbReference>
<evidence type="ECO:0000256" key="1">
    <source>
        <dbReference type="ARBA" id="ARBA00023015"/>
    </source>
</evidence>
<organism evidence="5 6">
    <name type="scientific">Pseudomonas hormoni</name>
    <dbReference type="NCBI Taxonomy" id="3093767"/>
    <lineage>
        <taxon>Bacteria</taxon>
        <taxon>Pseudomonadati</taxon>
        <taxon>Pseudomonadota</taxon>
        <taxon>Gammaproteobacteria</taxon>
        <taxon>Pseudomonadales</taxon>
        <taxon>Pseudomonadaceae</taxon>
        <taxon>Pseudomonas</taxon>
    </lineage>
</organism>
<name>A0ABX8F5T0_9PSED</name>
<dbReference type="SUPFAM" id="SSF48008">
    <property type="entry name" value="GntR ligand-binding domain-like"/>
    <property type="match status" value="1"/>
</dbReference>
<dbReference type="Pfam" id="PF07729">
    <property type="entry name" value="FCD"/>
    <property type="match status" value="1"/>
</dbReference>
<dbReference type="SUPFAM" id="SSF46785">
    <property type="entry name" value="Winged helix' DNA-binding domain"/>
    <property type="match status" value="1"/>
</dbReference>
<accession>A0ABX8F5T0</accession>
<proteinExistence type="predicted"/>
<gene>
    <name evidence="5" type="ORF">KJF94_14880</name>
</gene>
<dbReference type="Pfam" id="PF00392">
    <property type="entry name" value="GntR"/>
    <property type="match status" value="1"/>
</dbReference>
<sequence>MPRFRGVLRVAQHCETSLIIVPLLKTTAGQGHARWTTHTPTFQVLWKSPLNKKTTDRSQLVLLITNDINVGVLPTGSWLKQIDLEHRYGCTRLDIRRALDQLVLKNLVEHIPNRGYYVHTPDLTQVSDTREVRIALECAAVDQMVVTEERLQALDVIAQRFSRLVNEGTMQECYIANLEFHRGIYDMCTNRVMIEFIEEIRSRPPSSPGGTWRTHLRAEQSSREHFQILDLLRNGDREQLKRLIAAHIRQTPLEP</sequence>
<dbReference type="PANTHER" id="PTHR43537:SF24">
    <property type="entry name" value="GLUCONATE OPERON TRANSCRIPTIONAL REPRESSOR"/>
    <property type="match status" value="1"/>
</dbReference>
<dbReference type="InterPro" id="IPR011711">
    <property type="entry name" value="GntR_C"/>
</dbReference>
<feature type="domain" description="HTH gntR-type" evidence="4">
    <location>
        <begin position="54"/>
        <end position="121"/>
    </location>
</feature>
<dbReference type="PROSITE" id="PS50949">
    <property type="entry name" value="HTH_GNTR"/>
    <property type="match status" value="1"/>
</dbReference>
<dbReference type="InterPro" id="IPR000524">
    <property type="entry name" value="Tscrpt_reg_HTH_GntR"/>
</dbReference>
<dbReference type="EMBL" id="CP075566">
    <property type="protein sequence ID" value="QVW26735.1"/>
    <property type="molecule type" value="Genomic_DNA"/>
</dbReference>
<keyword evidence="1" id="KW-0805">Transcription regulation</keyword>
<evidence type="ECO:0000256" key="2">
    <source>
        <dbReference type="ARBA" id="ARBA00023125"/>
    </source>
</evidence>